<keyword evidence="6" id="KW-1133">Transmembrane helix</keyword>
<dbReference type="InterPro" id="IPR051019">
    <property type="entry name" value="VLCFA-Steroid_DH"/>
</dbReference>
<feature type="transmembrane region" description="Helical" evidence="6">
    <location>
        <begin position="12"/>
        <end position="34"/>
    </location>
</feature>
<dbReference type="Proteomes" id="UP000622797">
    <property type="component" value="Unassembled WGS sequence"/>
</dbReference>
<evidence type="ECO:0000256" key="5">
    <source>
        <dbReference type="RuleBase" id="RU000363"/>
    </source>
</evidence>
<organism evidence="7 8">
    <name type="scientific">Fusarium sarcochroum</name>
    <dbReference type="NCBI Taxonomy" id="1208366"/>
    <lineage>
        <taxon>Eukaryota</taxon>
        <taxon>Fungi</taxon>
        <taxon>Dikarya</taxon>
        <taxon>Ascomycota</taxon>
        <taxon>Pezizomycotina</taxon>
        <taxon>Sordariomycetes</taxon>
        <taxon>Hypocreomycetidae</taxon>
        <taxon>Hypocreales</taxon>
        <taxon>Nectriaceae</taxon>
        <taxon>Fusarium</taxon>
        <taxon>Fusarium lateritium species complex</taxon>
    </lineage>
</organism>
<evidence type="ECO:0000313" key="8">
    <source>
        <dbReference type="Proteomes" id="UP000622797"/>
    </source>
</evidence>
<comment type="similarity">
    <text evidence="2 5">Belongs to the short-chain dehydrogenases/reductases (SDR) family.</text>
</comment>
<keyword evidence="6" id="KW-0472">Membrane</keyword>
<comment type="caution">
    <text evidence="7">The sequence shown here is derived from an EMBL/GenBank/DDBJ whole genome shotgun (WGS) entry which is preliminary data.</text>
</comment>
<reference evidence="7" key="2">
    <citation type="submission" date="2020-05" db="EMBL/GenBank/DDBJ databases">
        <authorList>
            <person name="Kim H.-S."/>
            <person name="Proctor R.H."/>
            <person name="Brown D.W."/>
        </authorList>
    </citation>
    <scope>NUCLEOTIDE SEQUENCE</scope>
    <source>
        <strain evidence="7">NRRL 20472</strain>
    </source>
</reference>
<dbReference type="PRINTS" id="PR00080">
    <property type="entry name" value="SDRFAMILY"/>
</dbReference>
<gene>
    <name evidence="7" type="ORF">FSARC_13515</name>
</gene>
<evidence type="ECO:0000256" key="4">
    <source>
        <dbReference type="ARBA" id="ARBA00023002"/>
    </source>
</evidence>
<dbReference type="InterPro" id="IPR020904">
    <property type="entry name" value="Sc_DH/Rdtase_CS"/>
</dbReference>
<comment type="subcellular location">
    <subcellularLocation>
        <location evidence="1">Endoplasmic reticulum</location>
    </subcellularLocation>
</comment>
<dbReference type="PANTHER" id="PTHR43899:SF13">
    <property type="entry name" value="RH59310P"/>
    <property type="match status" value="1"/>
</dbReference>
<dbReference type="InterPro" id="IPR036291">
    <property type="entry name" value="NAD(P)-bd_dom_sf"/>
</dbReference>
<keyword evidence="3" id="KW-0521">NADP</keyword>
<dbReference type="PIRSF" id="PIRSF000126">
    <property type="entry name" value="11-beta-HSD1"/>
    <property type="match status" value="1"/>
</dbReference>
<reference evidence="7" key="1">
    <citation type="journal article" date="2020" name="BMC Genomics">
        <title>Correction to: Identification and distribution of gene clusters required for synthesis of sphingolipid metabolism inhibitors in diverse species of the filamentous fungus Fusarium.</title>
        <authorList>
            <person name="Kim H.S."/>
            <person name="Lohmar J.M."/>
            <person name="Busman M."/>
            <person name="Brown D.W."/>
            <person name="Naumann T.A."/>
            <person name="Divon H.H."/>
            <person name="Lysoe E."/>
            <person name="Uhlig S."/>
            <person name="Proctor R.H."/>
        </authorList>
    </citation>
    <scope>NUCLEOTIDE SEQUENCE</scope>
    <source>
        <strain evidence="7">NRRL 20472</strain>
    </source>
</reference>
<dbReference type="GO" id="GO:0005783">
    <property type="term" value="C:endoplasmic reticulum"/>
    <property type="evidence" value="ECO:0007669"/>
    <property type="project" value="UniProtKB-SubCell"/>
</dbReference>
<dbReference type="Pfam" id="PF00106">
    <property type="entry name" value="adh_short"/>
    <property type="match status" value="1"/>
</dbReference>
<dbReference type="AlphaFoldDB" id="A0A8H4WSM4"/>
<evidence type="ECO:0000256" key="3">
    <source>
        <dbReference type="ARBA" id="ARBA00022857"/>
    </source>
</evidence>
<dbReference type="Gene3D" id="3.40.50.720">
    <property type="entry name" value="NAD(P)-binding Rossmann-like Domain"/>
    <property type="match status" value="1"/>
</dbReference>
<evidence type="ECO:0000256" key="6">
    <source>
        <dbReference type="SAM" id="Phobius"/>
    </source>
</evidence>
<dbReference type="GO" id="GO:0016491">
    <property type="term" value="F:oxidoreductase activity"/>
    <property type="evidence" value="ECO:0007669"/>
    <property type="project" value="UniProtKB-KW"/>
</dbReference>
<dbReference type="PROSITE" id="PS00061">
    <property type="entry name" value="ADH_SHORT"/>
    <property type="match status" value="1"/>
</dbReference>
<name>A0A8H4WSM4_9HYPO</name>
<sequence>MSFNHMSNAALSTIGAITLAVWLYKIFSFVRIYFLQSDRLHRYNHPSSTGTDAWALVTGASDGIGRQLAQELAGRGFNVVLHGRNETKLANVMSEVQQKFPSRSFKVLVADASSVRSADHSISQTDRDRKSQHGVDFEAIKSQLSGLNLTILINNAGKGIQGLEFAPLEGYSESSITGNVSLNALFPIHLIRTLLPTLIRNSPALIINISSVGDKGFPLLVSYSASKSFLMTMTESLGLELKLEGHDVDTMCVRVSKTTGVVGSDMQPNFSVPSASAVAKAALARVGCGERIVVGHWVQSLQQVVVRMLPRWLWERTIIDVMQNERAEEMKRK</sequence>
<keyword evidence="6" id="KW-0812">Transmembrane</keyword>
<evidence type="ECO:0000256" key="2">
    <source>
        <dbReference type="ARBA" id="ARBA00006484"/>
    </source>
</evidence>
<dbReference type="InterPro" id="IPR002347">
    <property type="entry name" value="SDR_fam"/>
</dbReference>
<dbReference type="SUPFAM" id="SSF51735">
    <property type="entry name" value="NAD(P)-binding Rossmann-fold domains"/>
    <property type="match status" value="1"/>
</dbReference>
<keyword evidence="8" id="KW-1185">Reference proteome</keyword>
<dbReference type="OrthoDB" id="47007at2759"/>
<dbReference type="PANTHER" id="PTHR43899">
    <property type="entry name" value="RH59310P"/>
    <property type="match status" value="1"/>
</dbReference>
<evidence type="ECO:0000256" key="1">
    <source>
        <dbReference type="ARBA" id="ARBA00004240"/>
    </source>
</evidence>
<keyword evidence="4" id="KW-0560">Oxidoreductase</keyword>
<proteinExistence type="inferred from homology"/>
<dbReference type="PRINTS" id="PR00081">
    <property type="entry name" value="GDHRDH"/>
</dbReference>
<accession>A0A8H4WSM4</accession>
<protein>
    <submittedName>
        <fullName evidence="7">Uncharacterized protein</fullName>
    </submittedName>
</protein>
<dbReference type="EMBL" id="JABEXW010001014">
    <property type="protein sequence ID" value="KAF4949308.1"/>
    <property type="molecule type" value="Genomic_DNA"/>
</dbReference>
<evidence type="ECO:0000313" key="7">
    <source>
        <dbReference type="EMBL" id="KAF4949308.1"/>
    </source>
</evidence>